<name>A0ABP6ZJL1_9ACTN</name>
<dbReference type="EMBL" id="BAABDQ010000044">
    <property type="protein sequence ID" value="GAA3608297.1"/>
    <property type="molecule type" value="Genomic_DNA"/>
</dbReference>
<sequence length="129" mass="14438">MGLTVESVSVDGEPLGYYTTKELIEFHAIGDDAEPWDRTSAQAHERYRKRLAHDLRPSRLTIWQEPGIGMTGDRGLGATTTAARAVQGVGDEAHEVDHLDRRTKRRRTPSTSSRSSSTWPPASRRRARI</sequence>
<reference evidence="3" key="1">
    <citation type="journal article" date="2019" name="Int. J. Syst. Evol. Microbiol.">
        <title>The Global Catalogue of Microorganisms (GCM) 10K type strain sequencing project: providing services to taxonomists for standard genome sequencing and annotation.</title>
        <authorList>
            <consortium name="The Broad Institute Genomics Platform"/>
            <consortium name="The Broad Institute Genome Sequencing Center for Infectious Disease"/>
            <person name="Wu L."/>
            <person name="Ma J."/>
        </authorList>
    </citation>
    <scope>NUCLEOTIDE SEQUENCE [LARGE SCALE GENOMIC DNA]</scope>
    <source>
        <strain evidence="3">JCM 17326</strain>
    </source>
</reference>
<feature type="region of interest" description="Disordered" evidence="1">
    <location>
        <begin position="86"/>
        <end position="129"/>
    </location>
</feature>
<comment type="caution">
    <text evidence="2">The sequence shown here is derived from an EMBL/GenBank/DDBJ whole genome shotgun (WGS) entry which is preliminary data.</text>
</comment>
<evidence type="ECO:0000256" key="1">
    <source>
        <dbReference type="SAM" id="MobiDB-lite"/>
    </source>
</evidence>
<proteinExistence type="predicted"/>
<protein>
    <submittedName>
        <fullName evidence="2">Uncharacterized protein</fullName>
    </submittedName>
</protein>
<accession>A0ABP6ZJL1</accession>
<keyword evidence="3" id="KW-1185">Reference proteome</keyword>
<feature type="compositionally biased region" description="Basic and acidic residues" evidence="1">
    <location>
        <begin position="91"/>
        <end position="100"/>
    </location>
</feature>
<evidence type="ECO:0000313" key="2">
    <source>
        <dbReference type="EMBL" id="GAA3608297.1"/>
    </source>
</evidence>
<evidence type="ECO:0000313" key="3">
    <source>
        <dbReference type="Proteomes" id="UP001500630"/>
    </source>
</evidence>
<dbReference type="Proteomes" id="UP001500630">
    <property type="component" value="Unassembled WGS sequence"/>
</dbReference>
<gene>
    <name evidence="2" type="ORF">GCM10022419_111510</name>
</gene>
<organism evidence="2 3">
    <name type="scientific">Nonomuraea rosea</name>
    <dbReference type="NCBI Taxonomy" id="638574"/>
    <lineage>
        <taxon>Bacteria</taxon>
        <taxon>Bacillati</taxon>
        <taxon>Actinomycetota</taxon>
        <taxon>Actinomycetes</taxon>
        <taxon>Streptosporangiales</taxon>
        <taxon>Streptosporangiaceae</taxon>
        <taxon>Nonomuraea</taxon>
    </lineage>
</organism>
<feature type="compositionally biased region" description="Low complexity" evidence="1">
    <location>
        <begin position="109"/>
        <end position="122"/>
    </location>
</feature>